<dbReference type="SUPFAM" id="SSF55961">
    <property type="entry name" value="Bet v1-like"/>
    <property type="match status" value="1"/>
</dbReference>
<protein>
    <submittedName>
        <fullName evidence="3">SRPBCC domain-containing protein</fullName>
    </submittedName>
</protein>
<keyword evidence="4" id="KW-1185">Reference proteome</keyword>
<evidence type="ECO:0000313" key="4">
    <source>
        <dbReference type="Proteomes" id="UP001199816"/>
    </source>
</evidence>
<dbReference type="Gene3D" id="3.30.530.20">
    <property type="match status" value="1"/>
</dbReference>
<evidence type="ECO:0000256" key="1">
    <source>
        <dbReference type="ARBA" id="ARBA00006817"/>
    </source>
</evidence>
<organism evidence="3 4">
    <name type="scientific">Niabella pedocola</name>
    <dbReference type="NCBI Taxonomy" id="1752077"/>
    <lineage>
        <taxon>Bacteria</taxon>
        <taxon>Pseudomonadati</taxon>
        <taxon>Bacteroidota</taxon>
        <taxon>Chitinophagia</taxon>
        <taxon>Chitinophagales</taxon>
        <taxon>Chitinophagaceae</taxon>
        <taxon>Niabella</taxon>
    </lineage>
</organism>
<reference evidence="3 4" key="1">
    <citation type="submission" date="2021-11" db="EMBL/GenBank/DDBJ databases">
        <title>Genomic of Niabella pedocola.</title>
        <authorList>
            <person name="Wu T."/>
        </authorList>
    </citation>
    <scope>NUCLEOTIDE SEQUENCE [LARGE SCALE GENOMIC DNA]</scope>
    <source>
        <strain evidence="3 4">JCM 31011</strain>
    </source>
</reference>
<dbReference type="Proteomes" id="UP001199816">
    <property type="component" value="Unassembled WGS sequence"/>
</dbReference>
<dbReference type="CDD" id="cd07814">
    <property type="entry name" value="SRPBCC_CalC_Aha1-like"/>
    <property type="match status" value="1"/>
</dbReference>
<sequence>MEAQIIEKSICINAGRECIWQVLTVPVLMLQWMGDPEMKLEVLTQWEAGQPLVIKGVHHLPFENKGIVLAAEPGYQLRYSQLSSLSRLEETERNYSIFEFLLTPDGTGTRLSLTITQFPTDTIYKHLAFYWNGTLLKIKRVAENEMVCGSF</sequence>
<dbReference type="InterPro" id="IPR023393">
    <property type="entry name" value="START-like_dom_sf"/>
</dbReference>
<evidence type="ECO:0000313" key="3">
    <source>
        <dbReference type="EMBL" id="MCD2425298.1"/>
    </source>
</evidence>
<dbReference type="Pfam" id="PF08327">
    <property type="entry name" value="AHSA1"/>
    <property type="match status" value="1"/>
</dbReference>
<proteinExistence type="inferred from homology"/>
<name>A0ABS8PW59_9BACT</name>
<dbReference type="InterPro" id="IPR013538">
    <property type="entry name" value="ASHA1/2-like_C"/>
</dbReference>
<accession>A0ABS8PW59</accession>
<gene>
    <name evidence="3" type="ORF">LQ567_21105</name>
</gene>
<comment type="similarity">
    <text evidence="1">Belongs to the AHA1 family.</text>
</comment>
<dbReference type="EMBL" id="JAJNEC010000007">
    <property type="protein sequence ID" value="MCD2425298.1"/>
    <property type="molecule type" value="Genomic_DNA"/>
</dbReference>
<feature type="domain" description="Activator of Hsp90 ATPase homologue 1/2-like C-terminal" evidence="2">
    <location>
        <begin position="14"/>
        <end position="142"/>
    </location>
</feature>
<dbReference type="RefSeq" id="WP_231007753.1">
    <property type="nucleotide sequence ID" value="NZ_JAJNEC010000007.1"/>
</dbReference>
<comment type="caution">
    <text evidence="3">The sequence shown here is derived from an EMBL/GenBank/DDBJ whole genome shotgun (WGS) entry which is preliminary data.</text>
</comment>
<evidence type="ECO:0000259" key="2">
    <source>
        <dbReference type="Pfam" id="PF08327"/>
    </source>
</evidence>